<sequence length="409" mass="45335">MEKLRRAVSEIAYSRDRSKLSSLHRSLLPLLSLASSVYGLALSLRHHLYRSRLFSKRRLPVPVISVGNLTWGGNGKTPMVEFVAALLADSGISPLILTRGYAGGDEARMLRRHLLGKPAKVGVGANRAVTAAAFIEKYGYRDLRNRGCLKGGSTDQKMGEKAGSNDQICFNHCSEEIGAAILDDGMQHWQLLRDLDIVMVNGLCPWGNHQLLPLGPLREPLTALGRANIAVIHNADLVSEQTLASIESAIREFNKSIKVFFTKMAPSYFFEVVNMNSIIPLEAVFNNVVLCVSAIGSADAFVKSVEKLGAIHVERLDFSDHHLFQTMEIEMIKKQLEDLESKFSSRPTVIVTEKDYDRDPEILKHLSPYKALALSARLQFIPHKGCSGICFKNLLEELLQVKLTGVPYI</sequence>
<dbReference type="OMA" id="RAFPDHH"/>
<keyword evidence="3" id="KW-0444">Lipid biosynthesis</keyword>
<evidence type="ECO:0000256" key="3">
    <source>
        <dbReference type="ARBA" id="ARBA00022516"/>
    </source>
</evidence>
<keyword evidence="10" id="KW-0472">Membrane</keyword>
<dbReference type="FunCoup" id="A0A059BW30">
    <property type="interactions" value="5"/>
</dbReference>
<proteinExistence type="inferred from homology"/>
<evidence type="ECO:0000256" key="6">
    <source>
        <dbReference type="ARBA" id="ARBA00022741"/>
    </source>
</evidence>
<dbReference type="GO" id="GO:0005524">
    <property type="term" value="F:ATP binding"/>
    <property type="evidence" value="ECO:0007669"/>
    <property type="project" value="UniProtKB-KW"/>
</dbReference>
<dbReference type="GO" id="GO:0005739">
    <property type="term" value="C:mitochondrion"/>
    <property type="evidence" value="ECO:0007669"/>
    <property type="project" value="EnsemblPlants"/>
</dbReference>
<evidence type="ECO:0000256" key="2">
    <source>
        <dbReference type="ARBA" id="ARBA00012071"/>
    </source>
</evidence>
<keyword evidence="5" id="KW-0808">Transferase</keyword>
<dbReference type="GO" id="GO:0009245">
    <property type="term" value="P:lipid A biosynthetic process"/>
    <property type="evidence" value="ECO:0007669"/>
    <property type="project" value="UniProtKB-KW"/>
</dbReference>
<evidence type="ECO:0000256" key="10">
    <source>
        <dbReference type="SAM" id="Phobius"/>
    </source>
</evidence>
<dbReference type="InterPro" id="IPR003758">
    <property type="entry name" value="LpxK"/>
</dbReference>
<dbReference type="HAMAP" id="MF_00409">
    <property type="entry name" value="LpxK"/>
    <property type="match status" value="1"/>
</dbReference>
<protein>
    <recommendedName>
        <fullName evidence="2">tetraacyldisaccharide 4'-kinase</fullName>
        <ecNumber evidence="2">2.7.1.130</ecNumber>
    </recommendedName>
</protein>
<accession>A0A059BW30</accession>
<dbReference type="PANTHER" id="PTHR42724">
    <property type="entry name" value="TETRAACYLDISACCHARIDE 4'-KINASE"/>
    <property type="match status" value="1"/>
</dbReference>
<evidence type="ECO:0000256" key="8">
    <source>
        <dbReference type="ARBA" id="ARBA00022840"/>
    </source>
</evidence>
<evidence type="ECO:0000256" key="7">
    <source>
        <dbReference type="ARBA" id="ARBA00022777"/>
    </source>
</evidence>
<dbReference type="eggNOG" id="ENOG502QRUA">
    <property type="taxonomic scope" value="Eukaryota"/>
</dbReference>
<dbReference type="EMBL" id="KK198758">
    <property type="protein sequence ID" value="KCW70199.1"/>
    <property type="molecule type" value="Genomic_DNA"/>
</dbReference>
<keyword evidence="4" id="KW-0441">Lipid A biosynthesis</keyword>
<evidence type="ECO:0000256" key="4">
    <source>
        <dbReference type="ARBA" id="ARBA00022556"/>
    </source>
</evidence>
<evidence type="ECO:0000256" key="9">
    <source>
        <dbReference type="ARBA" id="ARBA00023098"/>
    </source>
</evidence>
<gene>
    <name evidence="11" type="ORF">EUGRSUZ_F03478</name>
</gene>
<dbReference type="STRING" id="71139.A0A059BW30"/>
<reference evidence="11" key="1">
    <citation type="submission" date="2013-07" db="EMBL/GenBank/DDBJ databases">
        <title>The genome of Eucalyptus grandis.</title>
        <authorList>
            <person name="Schmutz J."/>
            <person name="Hayes R."/>
            <person name="Myburg A."/>
            <person name="Tuskan G."/>
            <person name="Grattapaglia D."/>
            <person name="Rokhsar D.S."/>
        </authorList>
    </citation>
    <scope>NUCLEOTIDE SEQUENCE</scope>
    <source>
        <tissue evidence="11">Leaf extractions</tissue>
    </source>
</reference>
<keyword evidence="8" id="KW-0067">ATP-binding</keyword>
<dbReference type="AlphaFoldDB" id="A0A059BW30"/>
<evidence type="ECO:0000256" key="5">
    <source>
        <dbReference type="ARBA" id="ARBA00022679"/>
    </source>
</evidence>
<evidence type="ECO:0000313" key="11">
    <source>
        <dbReference type="EMBL" id="KCW70199.1"/>
    </source>
</evidence>
<dbReference type="Gramene" id="KCW70199">
    <property type="protein sequence ID" value="KCW70199"/>
    <property type="gene ID" value="EUGRSUZ_F03478"/>
</dbReference>
<keyword evidence="6" id="KW-0547">Nucleotide-binding</keyword>
<dbReference type="UniPathway" id="UPA00359">
    <property type="reaction ID" value="UER00482"/>
</dbReference>
<dbReference type="EC" id="2.7.1.130" evidence="2"/>
<dbReference type="Pfam" id="PF02606">
    <property type="entry name" value="LpxK"/>
    <property type="match status" value="1"/>
</dbReference>
<dbReference type="GO" id="GO:2001289">
    <property type="term" value="P:lipid X metabolic process"/>
    <property type="evidence" value="ECO:0007669"/>
    <property type="project" value="EnsemblPlants"/>
</dbReference>
<dbReference type="GO" id="GO:0016020">
    <property type="term" value="C:membrane"/>
    <property type="evidence" value="ECO:0007669"/>
    <property type="project" value="GOC"/>
</dbReference>
<dbReference type="PANTHER" id="PTHR42724:SF1">
    <property type="entry name" value="TETRAACYLDISACCHARIDE 4'-KINASE, MITOCHONDRIAL-RELATED"/>
    <property type="match status" value="1"/>
</dbReference>
<comment type="pathway">
    <text evidence="1">Glycolipid biosynthesis; lipid IV(A) biosynthesis; lipid IV(A) from (3R)-3-hydroxytetradecanoyl-[acyl-carrier-protein] and UDP-N-acetyl-alpha-D-glucosamine: step 6/6.</text>
</comment>
<keyword evidence="7" id="KW-0418">Kinase</keyword>
<name>A0A059BW30_EUCGR</name>
<dbReference type="GO" id="GO:0009029">
    <property type="term" value="F:lipid-A 4'-kinase activity"/>
    <property type="evidence" value="ECO:0000318"/>
    <property type="project" value="GO_Central"/>
</dbReference>
<keyword evidence="10" id="KW-0812">Transmembrane</keyword>
<feature type="transmembrane region" description="Helical" evidence="10">
    <location>
        <begin position="27"/>
        <end position="48"/>
    </location>
</feature>
<keyword evidence="9" id="KW-0443">Lipid metabolism</keyword>
<organism evidence="11">
    <name type="scientific">Eucalyptus grandis</name>
    <name type="common">Flooded gum</name>
    <dbReference type="NCBI Taxonomy" id="71139"/>
    <lineage>
        <taxon>Eukaryota</taxon>
        <taxon>Viridiplantae</taxon>
        <taxon>Streptophyta</taxon>
        <taxon>Embryophyta</taxon>
        <taxon>Tracheophyta</taxon>
        <taxon>Spermatophyta</taxon>
        <taxon>Magnoliopsida</taxon>
        <taxon>eudicotyledons</taxon>
        <taxon>Gunneridae</taxon>
        <taxon>Pentapetalae</taxon>
        <taxon>rosids</taxon>
        <taxon>malvids</taxon>
        <taxon>Myrtales</taxon>
        <taxon>Myrtaceae</taxon>
        <taxon>Myrtoideae</taxon>
        <taxon>Eucalypteae</taxon>
        <taxon>Eucalyptus</taxon>
    </lineage>
</organism>
<evidence type="ECO:0000256" key="1">
    <source>
        <dbReference type="ARBA" id="ARBA00004870"/>
    </source>
</evidence>
<keyword evidence="10" id="KW-1133">Transmembrane helix</keyword>
<dbReference type="InParanoid" id="A0A059BW30"/>